<dbReference type="KEGG" id="vg:6940783"/>
<dbReference type="EMBL" id="FJ174691">
    <property type="protein sequence ID" value="ACI12497.1"/>
    <property type="molecule type" value="Genomic_DNA"/>
</dbReference>
<feature type="region of interest" description="Disordered" evidence="1">
    <location>
        <begin position="1"/>
        <end position="84"/>
    </location>
</feature>
<accession>B5U4V6</accession>
<gene>
    <name evidence="2" type="primary">81</name>
    <name evidence="2" type="ORF">KONSTANTINE_81</name>
</gene>
<reference evidence="2 3" key="1">
    <citation type="submission" date="2008-09" db="EMBL/GenBank/DDBJ databases">
        <authorList>
            <person name="Tantoco A.T."/>
            <person name="Edgar R.H."/>
            <person name="Ko C."/>
            <person name="Chambers R.A."/>
            <person name="Jacobs-Sera D."/>
            <person name="Hendrix R.W."/>
            <person name="Hatfull G.F."/>
        </authorList>
    </citation>
    <scope>NUCLEOTIDE SEQUENCE [LARGE SCALE GENOMIC DNA]</scope>
</reference>
<feature type="region of interest" description="Disordered" evidence="1">
    <location>
        <begin position="186"/>
        <end position="206"/>
    </location>
</feature>
<evidence type="ECO:0000313" key="2">
    <source>
        <dbReference type="EMBL" id="ACI12497.1"/>
    </source>
</evidence>
<protein>
    <submittedName>
        <fullName evidence="2">Uncharacterized protein</fullName>
    </submittedName>
</protein>
<organism evidence="2 3">
    <name type="scientific">Mycobacterium phage Konstantine</name>
    <dbReference type="NCBI Taxonomy" id="563121"/>
    <lineage>
        <taxon>Viruses</taxon>
        <taxon>Duplodnaviria</taxon>
        <taxon>Heunggongvirae</taxon>
        <taxon>Uroviricota</taxon>
        <taxon>Caudoviricetes</taxon>
        <taxon>Konstantinevirus</taxon>
        <taxon>Konstantinevirus konstantine</taxon>
    </lineage>
</organism>
<evidence type="ECO:0000313" key="3">
    <source>
        <dbReference type="Proteomes" id="UP000002183"/>
    </source>
</evidence>
<dbReference type="GeneID" id="6940783"/>
<name>B5U4V6_9CAUD</name>
<feature type="compositionally biased region" description="Basic and acidic residues" evidence="1">
    <location>
        <begin position="54"/>
        <end position="71"/>
    </location>
</feature>
<evidence type="ECO:0000256" key="1">
    <source>
        <dbReference type="SAM" id="MobiDB-lite"/>
    </source>
</evidence>
<sequence>MGKKNKNAAKKRADQRRRARTEAREHVRAQNPNPAPNPAPTPDITKFLHSFGQKMKEAKEAREREAREQRPGDATGQLPKPDYQGHEDEYIHWRWDVCEEASVSARYYTSDSADGRFDKGEYQVGVQMVTPSETFTPDEARRFGECLISAHIWENRWRGFTGEYLANGGWSDEAVDRAEMYDRSMEHEQQVVAEMDSEPFPGTEGQ</sequence>
<feature type="compositionally biased region" description="Basic residues" evidence="1">
    <location>
        <begin position="1"/>
        <end position="19"/>
    </location>
</feature>
<keyword evidence="3" id="KW-1185">Reference proteome</keyword>
<proteinExistence type="predicted"/>
<dbReference type="Proteomes" id="UP000002183">
    <property type="component" value="Segment"/>
</dbReference>
<dbReference type="RefSeq" id="YP_002242138.1">
    <property type="nucleotide sequence ID" value="NC_011292.1"/>
</dbReference>